<evidence type="ECO:0000313" key="2">
    <source>
        <dbReference type="EMBL" id="BCZ44162.1"/>
    </source>
</evidence>
<dbReference type="EMBL" id="AP024849">
    <property type="protein sequence ID" value="BCZ44162.1"/>
    <property type="molecule type" value="Genomic_DNA"/>
</dbReference>
<sequence>MSKIIDPGFFSKQVSADNKRGEFNTKNTIIVEDNVDVDFVFMGDSITDNCEINAYLGRSNKMILNRGISGDSTEYVLKRFDADVIQLKPKHCILLIGVNDAWDLEYEPWSQTEGMSVEAAVKRAYENIKEMSDKAKSSNINLIMCSILPTNMTFTNRNKERNIYVEEVNSKLRRLCEEENLIYVDYYSEFVEEGDIRVKDGLTFEGLHPNTEGYNLMMKILKETLSSNDIEF</sequence>
<dbReference type="Gene3D" id="3.40.50.1110">
    <property type="entry name" value="SGNH hydrolase"/>
    <property type="match status" value="1"/>
</dbReference>
<dbReference type="PANTHER" id="PTHR30383">
    <property type="entry name" value="THIOESTERASE 1/PROTEASE 1/LYSOPHOSPHOLIPASE L1"/>
    <property type="match status" value="1"/>
</dbReference>
<feature type="domain" description="SGNH hydrolase-type esterase" evidence="1">
    <location>
        <begin position="41"/>
        <end position="215"/>
    </location>
</feature>
<proteinExistence type="predicted"/>
<dbReference type="InterPro" id="IPR013830">
    <property type="entry name" value="SGNH_hydro"/>
</dbReference>
<gene>
    <name evidence="2" type="ORF">psyc5s11_02290</name>
</gene>
<dbReference type="Proteomes" id="UP000824633">
    <property type="component" value="Chromosome"/>
</dbReference>
<keyword evidence="3" id="KW-1185">Reference proteome</keyword>
<accession>A0ABM7SWZ7</accession>
<dbReference type="InterPro" id="IPR036514">
    <property type="entry name" value="SGNH_hydro_sf"/>
</dbReference>
<name>A0ABM7SWZ7_9CLOT</name>
<dbReference type="Pfam" id="PF13472">
    <property type="entry name" value="Lipase_GDSL_2"/>
    <property type="match status" value="1"/>
</dbReference>
<organism evidence="2 3">
    <name type="scientific">Clostridium gelidum</name>
    <dbReference type="NCBI Taxonomy" id="704125"/>
    <lineage>
        <taxon>Bacteria</taxon>
        <taxon>Bacillati</taxon>
        <taxon>Bacillota</taxon>
        <taxon>Clostridia</taxon>
        <taxon>Eubacteriales</taxon>
        <taxon>Clostridiaceae</taxon>
        <taxon>Clostridium</taxon>
    </lineage>
</organism>
<dbReference type="PANTHER" id="PTHR30383:SF5">
    <property type="entry name" value="SGNH HYDROLASE-TYPE ESTERASE DOMAIN-CONTAINING PROTEIN"/>
    <property type="match status" value="1"/>
</dbReference>
<dbReference type="InterPro" id="IPR051532">
    <property type="entry name" value="Ester_Hydrolysis_Enzymes"/>
</dbReference>
<protein>
    <submittedName>
        <fullName evidence="2">Sialate O-acetylesterase</fullName>
    </submittedName>
</protein>
<evidence type="ECO:0000313" key="3">
    <source>
        <dbReference type="Proteomes" id="UP000824633"/>
    </source>
</evidence>
<reference evidence="3" key="1">
    <citation type="submission" date="2021-07" db="EMBL/GenBank/DDBJ databases">
        <title>Complete genome sequencing of a Clostridium isolate.</title>
        <authorList>
            <person name="Ueki A."/>
            <person name="Tonouchi A."/>
        </authorList>
    </citation>
    <scope>NUCLEOTIDE SEQUENCE [LARGE SCALE GENOMIC DNA]</scope>
    <source>
        <strain evidence="3">C5S11</strain>
    </source>
</reference>
<dbReference type="RefSeq" id="WP_224035868.1">
    <property type="nucleotide sequence ID" value="NZ_AP024849.1"/>
</dbReference>
<evidence type="ECO:0000259" key="1">
    <source>
        <dbReference type="Pfam" id="PF13472"/>
    </source>
</evidence>
<dbReference type="SUPFAM" id="SSF52266">
    <property type="entry name" value="SGNH hydrolase"/>
    <property type="match status" value="1"/>
</dbReference>